<evidence type="ECO:0000256" key="1">
    <source>
        <dbReference type="ARBA" id="ARBA00010609"/>
    </source>
</evidence>
<reference evidence="10" key="1">
    <citation type="submission" date="2022-01" db="EMBL/GenBank/DDBJ databases">
        <authorList>
            <person name="King R."/>
        </authorList>
    </citation>
    <scope>NUCLEOTIDE SEQUENCE</scope>
</reference>
<dbReference type="InterPro" id="IPR008972">
    <property type="entry name" value="Cupredoxin"/>
</dbReference>
<dbReference type="InterPro" id="IPR011707">
    <property type="entry name" value="Cu-oxidase-like_N"/>
</dbReference>
<keyword evidence="6" id="KW-0732">Signal</keyword>
<evidence type="ECO:0000313" key="10">
    <source>
        <dbReference type="EMBL" id="CAG9860191.1"/>
    </source>
</evidence>
<feature type="transmembrane region" description="Helical" evidence="5">
    <location>
        <begin position="644"/>
        <end position="663"/>
    </location>
</feature>
<evidence type="ECO:0000256" key="6">
    <source>
        <dbReference type="SAM" id="SignalP"/>
    </source>
</evidence>
<dbReference type="GO" id="GO:0005886">
    <property type="term" value="C:plasma membrane"/>
    <property type="evidence" value="ECO:0007669"/>
    <property type="project" value="TreeGrafter"/>
</dbReference>
<dbReference type="InterPro" id="IPR001117">
    <property type="entry name" value="Cu-oxidase_2nd"/>
</dbReference>
<dbReference type="PANTHER" id="PTHR11709:SF394">
    <property type="entry name" value="FI03373P-RELATED"/>
    <property type="match status" value="1"/>
</dbReference>
<dbReference type="SUPFAM" id="SSF49503">
    <property type="entry name" value="Cupredoxins"/>
    <property type="match status" value="3"/>
</dbReference>
<evidence type="ECO:0000259" key="8">
    <source>
        <dbReference type="Pfam" id="PF07731"/>
    </source>
</evidence>
<dbReference type="AlphaFoldDB" id="A0A9N9TS38"/>
<dbReference type="PANTHER" id="PTHR11709">
    <property type="entry name" value="MULTI-COPPER OXIDASE"/>
    <property type="match status" value="1"/>
</dbReference>
<protein>
    <submittedName>
        <fullName evidence="10">Uncharacterized protein</fullName>
    </submittedName>
</protein>
<evidence type="ECO:0000256" key="2">
    <source>
        <dbReference type="ARBA" id="ARBA00022723"/>
    </source>
</evidence>
<feature type="domain" description="Plastocyanin-like" evidence="9">
    <location>
        <begin position="77"/>
        <end position="184"/>
    </location>
</feature>
<dbReference type="FunFam" id="2.60.40.420:FF:000031">
    <property type="entry name" value="Laccase-2 isoform A"/>
    <property type="match status" value="1"/>
</dbReference>
<dbReference type="GO" id="GO:0016491">
    <property type="term" value="F:oxidoreductase activity"/>
    <property type="evidence" value="ECO:0007669"/>
    <property type="project" value="UniProtKB-KW"/>
</dbReference>
<feature type="domain" description="Plastocyanin-like" evidence="8">
    <location>
        <begin position="478"/>
        <end position="607"/>
    </location>
</feature>
<dbReference type="InterPro" id="IPR045087">
    <property type="entry name" value="Cu-oxidase_fam"/>
</dbReference>
<dbReference type="CDD" id="cd13905">
    <property type="entry name" value="CuRO_3_tcLLC2_insect_like"/>
    <property type="match status" value="1"/>
</dbReference>
<dbReference type="FunFam" id="2.60.40.420:FF:000045">
    <property type="entry name" value="Laccase 2"/>
    <property type="match status" value="1"/>
</dbReference>
<keyword evidence="5" id="KW-0812">Transmembrane</keyword>
<evidence type="ECO:0000259" key="9">
    <source>
        <dbReference type="Pfam" id="PF07732"/>
    </source>
</evidence>
<dbReference type="PROSITE" id="PS00080">
    <property type="entry name" value="MULTICOPPER_OXIDASE2"/>
    <property type="match status" value="1"/>
</dbReference>
<dbReference type="InterPro" id="IPR011706">
    <property type="entry name" value="Cu-oxidase_C"/>
</dbReference>
<comment type="similarity">
    <text evidence="1">Belongs to the multicopper oxidase family.</text>
</comment>
<name>A0A9N9TS38_PHYSR</name>
<keyword evidence="5" id="KW-1133">Transmembrane helix</keyword>
<dbReference type="EMBL" id="OU900096">
    <property type="protein sequence ID" value="CAG9860191.1"/>
    <property type="molecule type" value="Genomic_DNA"/>
</dbReference>
<feature type="chain" id="PRO_5040284597" evidence="6">
    <location>
        <begin position="21"/>
        <end position="664"/>
    </location>
</feature>
<sequence length="664" mass="76068">MNNFSFLLGFLCICVAKTMQELNVEENDPCRRPCERGFEPLVCHYKFEIEWYSTLAEACRNCPFNVTDCFRPGCIPGDGNRRKIVTINKMLPGPSIEVCQNDTVVVDVINKLENEATTIHWHGQLQRAYPYMDGVPYVTQCPIEPYTSFRYTFKATQAGTHFWHSHMGMQRVDGAFGPLIVRVPKEKDYHSDLYDFDLSSHTLIISDWETKIGEIVLLSHFYSQEETSPASLLVNGIGRHKTFYNGRNKTFVPTARFDVQKGFRYRFRVINSGSLNCPVELTVVKHDIIIISTDGQDIKPIKASSLIMYAGERYDFILHANQKRDLYWIKFRGLLNCNTIYTSVFQVAVLEYAGINAEPNSYPSKVFFGFPPRNGIQVNPLNEGNESNNTVVPVSRMEAIDDWNESLQLIPDFQYYIGFDFNNISLRKFQWPHKSNFKVKNPVKIPQFNHISFLNPSIPLLPQRDQLDGEIFCNDENHQEQNCSNVQCQCVHGIKIPLGAVVELIFVDEGYTYDGGHPIHLHGYAFRVISMERLGSSVSVEQVKKRDEQGLIYRNLYNAPLKDTVSVPDGGYTIVRFVANNPGYWVLHCHIEIHLALGMTMILQVGEKKEMVPVPRDFPRCYQSEPEFTVNLDSYNASENSGSWVTIQTKFVIVMLLLVLYVIF</sequence>
<dbReference type="CDD" id="cd13884">
    <property type="entry name" value="CuRO_2_tcLCC_insect_like"/>
    <property type="match status" value="1"/>
</dbReference>
<dbReference type="GO" id="GO:0005507">
    <property type="term" value="F:copper ion binding"/>
    <property type="evidence" value="ECO:0007669"/>
    <property type="project" value="InterPro"/>
</dbReference>
<dbReference type="Pfam" id="PF07732">
    <property type="entry name" value="Cu-oxidase_3"/>
    <property type="match status" value="1"/>
</dbReference>
<keyword evidence="11" id="KW-1185">Reference proteome</keyword>
<accession>A0A9N9TS38</accession>
<keyword evidence="4" id="KW-0186">Copper</keyword>
<feature type="domain" description="Plastocyanin-like" evidence="7">
    <location>
        <begin position="201"/>
        <end position="353"/>
    </location>
</feature>
<evidence type="ECO:0000256" key="5">
    <source>
        <dbReference type="SAM" id="Phobius"/>
    </source>
</evidence>
<proteinExistence type="inferred from homology"/>
<evidence type="ECO:0000313" key="11">
    <source>
        <dbReference type="Proteomes" id="UP001153712"/>
    </source>
</evidence>
<dbReference type="Pfam" id="PF07731">
    <property type="entry name" value="Cu-oxidase_2"/>
    <property type="match status" value="1"/>
</dbReference>
<dbReference type="Gene3D" id="2.60.40.420">
    <property type="entry name" value="Cupredoxins - blue copper proteins"/>
    <property type="match status" value="3"/>
</dbReference>
<organism evidence="10 11">
    <name type="scientific">Phyllotreta striolata</name>
    <name type="common">Striped flea beetle</name>
    <name type="synonym">Crioceris striolata</name>
    <dbReference type="NCBI Taxonomy" id="444603"/>
    <lineage>
        <taxon>Eukaryota</taxon>
        <taxon>Metazoa</taxon>
        <taxon>Ecdysozoa</taxon>
        <taxon>Arthropoda</taxon>
        <taxon>Hexapoda</taxon>
        <taxon>Insecta</taxon>
        <taxon>Pterygota</taxon>
        <taxon>Neoptera</taxon>
        <taxon>Endopterygota</taxon>
        <taxon>Coleoptera</taxon>
        <taxon>Polyphaga</taxon>
        <taxon>Cucujiformia</taxon>
        <taxon>Chrysomeloidea</taxon>
        <taxon>Chrysomelidae</taxon>
        <taxon>Galerucinae</taxon>
        <taxon>Alticini</taxon>
        <taxon>Phyllotreta</taxon>
    </lineage>
</organism>
<dbReference type="CDD" id="cd13858">
    <property type="entry name" value="CuRO_1_tcLCC2_insect_like"/>
    <property type="match status" value="1"/>
</dbReference>
<dbReference type="InterPro" id="IPR002355">
    <property type="entry name" value="Cu_oxidase_Cu_BS"/>
</dbReference>
<dbReference type="OrthoDB" id="2121828at2759"/>
<gene>
    <name evidence="10" type="ORF">PHYEVI_LOCUS6547</name>
</gene>
<keyword evidence="2" id="KW-0479">Metal-binding</keyword>
<evidence type="ECO:0000259" key="7">
    <source>
        <dbReference type="Pfam" id="PF00394"/>
    </source>
</evidence>
<evidence type="ECO:0000256" key="3">
    <source>
        <dbReference type="ARBA" id="ARBA00023002"/>
    </source>
</evidence>
<feature type="signal peptide" evidence="6">
    <location>
        <begin position="1"/>
        <end position="20"/>
    </location>
</feature>
<dbReference type="Pfam" id="PF00394">
    <property type="entry name" value="Cu-oxidase"/>
    <property type="match status" value="1"/>
</dbReference>
<dbReference type="Proteomes" id="UP001153712">
    <property type="component" value="Chromosome 3"/>
</dbReference>
<keyword evidence="3" id="KW-0560">Oxidoreductase</keyword>
<evidence type="ECO:0000256" key="4">
    <source>
        <dbReference type="ARBA" id="ARBA00023008"/>
    </source>
</evidence>
<keyword evidence="5" id="KW-0472">Membrane</keyword>
<dbReference type="GO" id="GO:0006826">
    <property type="term" value="P:iron ion transport"/>
    <property type="evidence" value="ECO:0007669"/>
    <property type="project" value="TreeGrafter"/>
</dbReference>